<dbReference type="InterPro" id="IPR023042">
    <property type="entry name" value="Peptidase_M17_leu_NH2_pept"/>
</dbReference>
<feature type="domain" description="Cytosol aminopeptidase" evidence="9">
    <location>
        <begin position="356"/>
        <end position="363"/>
    </location>
</feature>
<dbReference type="PROSITE" id="PS00631">
    <property type="entry name" value="CYTOSOL_AP"/>
    <property type="match status" value="1"/>
</dbReference>
<dbReference type="PRINTS" id="PR00481">
    <property type="entry name" value="LAMNOPPTDASE"/>
</dbReference>
<dbReference type="HAMAP" id="MF_00181">
    <property type="entry name" value="Cytosol_peptidase_M17"/>
    <property type="match status" value="1"/>
</dbReference>
<reference evidence="10 11" key="1">
    <citation type="submission" date="2020-06" db="EMBL/GenBank/DDBJ databases">
        <title>High-quality draft genome of sulfate reducer Desulfobacter latus type strain AcrS2 isolated from marine sediment.</title>
        <authorList>
            <person name="Hoppe M."/>
            <person name="Larsen C.K."/>
            <person name="Marshall I.P.G."/>
            <person name="Schramm A."/>
            <person name="Marietou A.G."/>
        </authorList>
    </citation>
    <scope>NUCLEOTIDE SEQUENCE [LARGE SCALE GENOMIC DNA]</scope>
    <source>
        <strain evidence="10 11">AcRS2</strain>
    </source>
</reference>
<dbReference type="EC" id="3.4.11.1" evidence="8"/>
<dbReference type="SUPFAM" id="SSF52949">
    <property type="entry name" value="Macro domain-like"/>
    <property type="match status" value="1"/>
</dbReference>
<keyword evidence="8" id="KW-0963">Cytoplasm</keyword>
<dbReference type="InterPro" id="IPR043472">
    <property type="entry name" value="Macro_dom-like"/>
</dbReference>
<feature type="active site" evidence="8">
    <location>
        <position position="288"/>
    </location>
</feature>
<dbReference type="EMBL" id="JACADJ010000004">
    <property type="protein sequence ID" value="NWH03790.1"/>
    <property type="molecule type" value="Genomic_DNA"/>
</dbReference>
<evidence type="ECO:0000256" key="3">
    <source>
        <dbReference type="ARBA" id="ARBA00009528"/>
    </source>
</evidence>
<evidence type="ECO:0000259" key="9">
    <source>
        <dbReference type="PROSITE" id="PS00631"/>
    </source>
</evidence>
<keyword evidence="7 8" id="KW-0464">Manganese</keyword>
<dbReference type="CDD" id="cd00433">
    <property type="entry name" value="Peptidase_M17"/>
    <property type="match status" value="1"/>
</dbReference>
<dbReference type="Gene3D" id="3.40.630.10">
    <property type="entry name" value="Zn peptidases"/>
    <property type="match status" value="1"/>
</dbReference>
<keyword evidence="4 8" id="KW-0031">Aminopeptidase</keyword>
<evidence type="ECO:0000313" key="10">
    <source>
        <dbReference type="EMBL" id="NWH03790.1"/>
    </source>
</evidence>
<dbReference type="Proteomes" id="UP000553343">
    <property type="component" value="Unassembled WGS sequence"/>
</dbReference>
<evidence type="ECO:0000256" key="1">
    <source>
        <dbReference type="ARBA" id="ARBA00000135"/>
    </source>
</evidence>
<comment type="cofactor">
    <cofactor evidence="8">
        <name>Mn(2+)</name>
        <dbReference type="ChEBI" id="CHEBI:29035"/>
    </cofactor>
    <text evidence="8">Binds 2 manganese ions per subunit.</text>
</comment>
<comment type="caution">
    <text evidence="10">The sequence shown here is derived from an EMBL/GenBank/DDBJ whole genome shotgun (WGS) entry which is preliminary data.</text>
</comment>
<comment type="subcellular location">
    <subcellularLocation>
        <location evidence="8">Cytoplasm</location>
    </subcellularLocation>
</comment>
<feature type="binding site" evidence="8">
    <location>
        <position position="360"/>
    </location>
    <ligand>
        <name>Mn(2+)</name>
        <dbReference type="ChEBI" id="CHEBI:29035"/>
        <label>1</label>
    </ligand>
</feature>
<organism evidence="10 11">
    <name type="scientific">Desulfobacter latus</name>
    <dbReference type="NCBI Taxonomy" id="2292"/>
    <lineage>
        <taxon>Bacteria</taxon>
        <taxon>Pseudomonadati</taxon>
        <taxon>Thermodesulfobacteriota</taxon>
        <taxon>Desulfobacteria</taxon>
        <taxon>Desulfobacterales</taxon>
        <taxon>Desulfobacteraceae</taxon>
        <taxon>Desulfobacter</taxon>
    </lineage>
</organism>
<protein>
    <recommendedName>
        <fullName evidence="8">Probable cytosol aminopeptidase</fullName>
        <ecNumber evidence="8">3.4.11.1</ecNumber>
    </recommendedName>
    <alternativeName>
        <fullName evidence="8">Leucine aminopeptidase</fullName>
        <shortName evidence="8">LAP</shortName>
        <ecNumber evidence="8">3.4.11.10</ecNumber>
    </alternativeName>
    <alternativeName>
        <fullName evidence="8">Leucyl aminopeptidase</fullName>
    </alternativeName>
</protein>
<evidence type="ECO:0000256" key="7">
    <source>
        <dbReference type="ARBA" id="ARBA00023211"/>
    </source>
</evidence>
<keyword evidence="6 8" id="KW-0378">Hydrolase</keyword>
<dbReference type="EC" id="3.4.11.10" evidence="8"/>
<sequence length="513" mass="54815">MKKDHITTTTKAAETIKTDLLVYFAVEKKDKMPACDAAVKPQVEKAFELNDFSGKAAEQILFYPPDPSNISAARILVLGTGPVNKEKDKGAALDMLREAGGQVAKVCASVKAKDVVICLPPPKHLSPALADPDVSAGALAEGVILGDYRFEKYKESTKKKTDYLGLDAIKFVCSDNLESIRQGVEKAKNSAFAACTARDMANEPGNHWTSADFAAYAEQLAADTGLGYRCLEKKEMEQMGMGGILAVNQGSDVPARMVILEYLPEERSETILLVGKGLTFDSGGISIKPSAGMADMKYDMCGGAAVMCAMQAVALEKPDVGVVAIVPATDNMSGSKAIHPGDIIRHYNGVTSEVINTDAEGRLILADALAWGIEYFKPTCVLDTATLTGAVIMGLGHHYTGLVSNNDALVKAVETAGNLAGEPVWRLPLNKHYEKQIESKVADIKNTGGKPAGTITAAAYLLKFVGKTPWAHLDIAGTAWDFTEKAYIPKGPSGTATRTFINLVRNWKKGNVK</sequence>
<accession>A0A850SUU0</accession>
<feature type="binding site" evidence="8">
    <location>
        <position position="299"/>
    </location>
    <ligand>
        <name>Mn(2+)</name>
        <dbReference type="ChEBI" id="CHEBI:29035"/>
        <label>2</label>
    </ligand>
</feature>
<evidence type="ECO:0000256" key="2">
    <source>
        <dbReference type="ARBA" id="ARBA00000967"/>
    </source>
</evidence>
<evidence type="ECO:0000256" key="6">
    <source>
        <dbReference type="ARBA" id="ARBA00022801"/>
    </source>
</evidence>
<dbReference type="Pfam" id="PF00883">
    <property type="entry name" value="Peptidase_M17"/>
    <property type="match status" value="1"/>
</dbReference>
<dbReference type="NCBIfam" id="NF002073">
    <property type="entry name" value="PRK00913.1-2"/>
    <property type="match status" value="1"/>
</dbReference>
<dbReference type="GO" id="GO:0005737">
    <property type="term" value="C:cytoplasm"/>
    <property type="evidence" value="ECO:0007669"/>
    <property type="project" value="UniProtKB-SubCell"/>
</dbReference>
<dbReference type="PANTHER" id="PTHR11963:SF23">
    <property type="entry name" value="CYTOSOL AMINOPEPTIDASE"/>
    <property type="match status" value="1"/>
</dbReference>
<feature type="binding site" evidence="8">
    <location>
        <position position="281"/>
    </location>
    <ligand>
        <name>Mn(2+)</name>
        <dbReference type="ChEBI" id="CHEBI:29035"/>
        <label>2</label>
    </ligand>
</feature>
<evidence type="ECO:0000256" key="5">
    <source>
        <dbReference type="ARBA" id="ARBA00022670"/>
    </source>
</evidence>
<feature type="binding site" evidence="8">
    <location>
        <position position="358"/>
    </location>
    <ligand>
        <name>Mn(2+)</name>
        <dbReference type="ChEBI" id="CHEBI:29035"/>
        <label>1</label>
    </ligand>
</feature>
<gene>
    <name evidence="8" type="primary">pepA</name>
    <name evidence="10" type="ORF">HXW94_02085</name>
</gene>
<name>A0A850SUU0_9BACT</name>
<comment type="catalytic activity">
    <reaction evidence="1 8">
        <text>Release of an N-terminal amino acid, Xaa-|-Yaa-, in which Xaa is preferably Leu, but may be other amino acids including Pro although not Arg or Lys, and Yaa may be Pro. Amino acid amides and methyl esters are also readily hydrolyzed, but rates on arylamides are exceedingly low.</text>
        <dbReference type="EC" id="3.4.11.1"/>
    </reaction>
</comment>
<dbReference type="Pfam" id="PF02789">
    <property type="entry name" value="Peptidase_M17_N"/>
    <property type="match status" value="1"/>
</dbReference>
<evidence type="ECO:0000256" key="4">
    <source>
        <dbReference type="ARBA" id="ARBA00022438"/>
    </source>
</evidence>
<dbReference type="Gene3D" id="3.40.220.10">
    <property type="entry name" value="Leucine Aminopeptidase, subunit E, domain 1"/>
    <property type="match status" value="1"/>
</dbReference>
<feature type="binding site" evidence="8">
    <location>
        <position position="360"/>
    </location>
    <ligand>
        <name>Mn(2+)</name>
        <dbReference type="ChEBI" id="CHEBI:29035"/>
        <label>2</label>
    </ligand>
</feature>
<dbReference type="AlphaFoldDB" id="A0A850SUU0"/>
<keyword evidence="5 8" id="KW-0645">Protease</keyword>
<dbReference type="PANTHER" id="PTHR11963">
    <property type="entry name" value="LEUCINE AMINOPEPTIDASE-RELATED"/>
    <property type="match status" value="1"/>
</dbReference>
<dbReference type="GO" id="GO:0006508">
    <property type="term" value="P:proteolysis"/>
    <property type="evidence" value="ECO:0007669"/>
    <property type="project" value="UniProtKB-KW"/>
</dbReference>
<dbReference type="GO" id="GO:0070006">
    <property type="term" value="F:metalloaminopeptidase activity"/>
    <property type="evidence" value="ECO:0007669"/>
    <property type="project" value="InterPro"/>
</dbReference>
<feature type="binding site" evidence="8">
    <location>
        <position position="281"/>
    </location>
    <ligand>
        <name>Mn(2+)</name>
        <dbReference type="ChEBI" id="CHEBI:29035"/>
        <label>1</label>
    </ligand>
</feature>
<dbReference type="InterPro" id="IPR011356">
    <property type="entry name" value="Leucine_aapep/pepB"/>
</dbReference>
<proteinExistence type="inferred from homology"/>
<keyword evidence="11" id="KW-1185">Reference proteome</keyword>
<evidence type="ECO:0000256" key="8">
    <source>
        <dbReference type="HAMAP-Rule" id="MF_00181"/>
    </source>
</evidence>
<comment type="similarity">
    <text evidence="3 8">Belongs to the peptidase M17 family.</text>
</comment>
<comment type="catalytic activity">
    <reaction evidence="2 8">
        <text>Release of an N-terminal amino acid, preferentially leucine, but not glutamic or aspartic acids.</text>
        <dbReference type="EC" id="3.4.11.10"/>
    </reaction>
</comment>
<keyword evidence="8" id="KW-0479">Metal-binding</keyword>
<dbReference type="InterPro" id="IPR000819">
    <property type="entry name" value="Peptidase_M17_C"/>
</dbReference>
<dbReference type="GO" id="GO:0030145">
    <property type="term" value="F:manganese ion binding"/>
    <property type="evidence" value="ECO:0007669"/>
    <property type="project" value="UniProtKB-UniRule"/>
</dbReference>
<dbReference type="RefSeq" id="WP_178365238.1">
    <property type="nucleotide sequence ID" value="NZ_JACADJ010000004.1"/>
</dbReference>
<feature type="binding site" evidence="8">
    <location>
        <position position="276"/>
    </location>
    <ligand>
        <name>Mn(2+)</name>
        <dbReference type="ChEBI" id="CHEBI:29035"/>
        <label>2</label>
    </ligand>
</feature>
<dbReference type="InterPro" id="IPR008283">
    <property type="entry name" value="Peptidase_M17_N"/>
</dbReference>
<feature type="active site" evidence="8">
    <location>
        <position position="362"/>
    </location>
</feature>
<dbReference type="SUPFAM" id="SSF53187">
    <property type="entry name" value="Zn-dependent exopeptidases"/>
    <property type="match status" value="1"/>
</dbReference>
<evidence type="ECO:0000313" key="11">
    <source>
        <dbReference type="Proteomes" id="UP000553343"/>
    </source>
</evidence>
<comment type="function">
    <text evidence="8">Presumably involved in the processing and regular turnover of intracellular proteins. Catalyzes the removal of unsubstituted N-terminal amino acids from various peptides.</text>
</comment>